<keyword evidence="1" id="KW-1133">Transmembrane helix</keyword>
<gene>
    <name evidence="2" type="ORF">BaRGS_00039184</name>
</gene>
<organism evidence="2 3">
    <name type="scientific">Batillaria attramentaria</name>
    <dbReference type="NCBI Taxonomy" id="370345"/>
    <lineage>
        <taxon>Eukaryota</taxon>
        <taxon>Metazoa</taxon>
        <taxon>Spiralia</taxon>
        <taxon>Lophotrochozoa</taxon>
        <taxon>Mollusca</taxon>
        <taxon>Gastropoda</taxon>
        <taxon>Caenogastropoda</taxon>
        <taxon>Sorbeoconcha</taxon>
        <taxon>Cerithioidea</taxon>
        <taxon>Batillariidae</taxon>
        <taxon>Batillaria</taxon>
    </lineage>
</organism>
<name>A0ABD0J3Y8_9CAEN</name>
<protein>
    <submittedName>
        <fullName evidence="2">Uncharacterized protein</fullName>
    </submittedName>
</protein>
<dbReference type="EMBL" id="JACVVK020000669">
    <property type="protein sequence ID" value="KAK7457940.1"/>
    <property type="molecule type" value="Genomic_DNA"/>
</dbReference>
<keyword evidence="1" id="KW-0472">Membrane</keyword>
<evidence type="ECO:0000313" key="2">
    <source>
        <dbReference type="EMBL" id="KAK7457940.1"/>
    </source>
</evidence>
<sequence length="96" mass="10260">KTMTQTGRSDDVLQNSTVLAVFITGGVVLLAIIVAVGVVVCVNRGRISKHQLPAEEELKEFRALPKAPVDDDDTADTVSQLSVHVYEEVLDDAAVA</sequence>
<keyword evidence="3" id="KW-1185">Reference proteome</keyword>
<proteinExistence type="predicted"/>
<accession>A0ABD0J3Y8</accession>
<feature type="non-terminal residue" evidence="2">
    <location>
        <position position="96"/>
    </location>
</feature>
<evidence type="ECO:0000256" key="1">
    <source>
        <dbReference type="SAM" id="Phobius"/>
    </source>
</evidence>
<comment type="caution">
    <text evidence="2">The sequence shown here is derived from an EMBL/GenBank/DDBJ whole genome shotgun (WGS) entry which is preliminary data.</text>
</comment>
<feature type="transmembrane region" description="Helical" evidence="1">
    <location>
        <begin position="20"/>
        <end position="42"/>
    </location>
</feature>
<feature type="non-terminal residue" evidence="2">
    <location>
        <position position="1"/>
    </location>
</feature>
<reference evidence="2 3" key="1">
    <citation type="journal article" date="2023" name="Sci. Data">
        <title>Genome assembly of the Korean intertidal mud-creeper Batillaria attramentaria.</title>
        <authorList>
            <person name="Patra A.K."/>
            <person name="Ho P.T."/>
            <person name="Jun S."/>
            <person name="Lee S.J."/>
            <person name="Kim Y."/>
            <person name="Won Y.J."/>
        </authorList>
    </citation>
    <scope>NUCLEOTIDE SEQUENCE [LARGE SCALE GENOMIC DNA]</scope>
    <source>
        <strain evidence="2">Wonlab-2016</strain>
    </source>
</reference>
<dbReference type="AlphaFoldDB" id="A0ABD0J3Y8"/>
<dbReference type="Proteomes" id="UP001519460">
    <property type="component" value="Unassembled WGS sequence"/>
</dbReference>
<evidence type="ECO:0000313" key="3">
    <source>
        <dbReference type="Proteomes" id="UP001519460"/>
    </source>
</evidence>
<keyword evidence="1" id="KW-0812">Transmembrane</keyword>